<accession>A0A225W4W4</accession>
<dbReference type="Proteomes" id="UP000198211">
    <property type="component" value="Unassembled WGS sequence"/>
</dbReference>
<dbReference type="EMBL" id="NBNE01001800">
    <property type="protein sequence ID" value="OWZ12605.1"/>
    <property type="molecule type" value="Genomic_DNA"/>
</dbReference>
<protein>
    <submittedName>
        <fullName evidence="1">Uncharacterized protein</fullName>
    </submittedName>
</protein>
<dbReference type="AlphaFoldDB" id="A0A225W4W4"/>
<organism evidence="1 2">
    <name type="scientific">Phytophthora megakarya</name>
    <dbReference type="NCBI Taxonomy" id="4795"/>
    <lineage>
        <taxon>Eukaryota</taxon>
        <taxon>Sar</taxon>
        <taxon>Stramenopiles</taxon>
        <taxon>Oomycota</taxon>
        <taxon>Peronosporomycetes</taxon>
        <taxon>Peronosporales</taxon>
        <taxon>Peronosporaceae</taxon>
        <taxon>Phytophthora</taxon>
    </lineage>
</organism>
<gene>
    <name evidence="1" type="ORF">PHMEG_00014207</name>
</gene>
<name>A0A225W4W4_9STRA</name>
<reference evidence="2" key="1">
    <citation type="submission" date="2017-03" db="EMBL/GenBank/DDBJ databases">
        <title>Phytopthora megakarya and P. palmivora, two closely related causual agents of cacao black pod achieved similar genome size and gene model numbers by different mechanisms.</title>
        <authorList>
            <person name="Ali S."/>
            <person name="Shao J."/>
            <person name="Larry D.J."/>
            <person name="Kronmiller B."/>
            <person name="Shen D."/>
            <person name="Strem M.D."/>
            <person name="Melnick R.L."/>
            <person name="Guiltinan M.J."/>
            <person name="Tyler B.M."/>
            <person name="Meinhardt L.W."/>
            <person name="Bailey B.A."/>
        </authorList>
    </citation>
    <scope>NUCLEOTIDE SEQUENCE [LARGE SCALE GENOMIC DNA]</scope>
    <source>
        <strain evidence="2">zdho120</strain>
    </source>
</reference>
<evidence type="ECO:0000313" key="1">
    <source>
        <dbReference type="EMBL" id="OWZ12605.1"/>
    </source>
</evidence>
<keyword evidence="2" id="KW-1185">Reference proteome</keyword>
<comment type="caution">
    <text evidence="1">The sequence shown here is derived from an EMBL/GenBank/DDBJ whole genome shotgun (WGS) entry which is preliminary data.</text>
</comment>
<proteinExistence type="predicted"/>
<evidence type="ECO:0000313" key="2">
    <source>
        <dbReference type="Proteomes" id="UP000198211"/>
    </source>
</evidence>
<sequence>MISCSYTDKVARFGLYRIKLDVGKSKTYATRGPSSVDRNVAVVFRNVPFKGLRIIMTEQSSTTIPLAQQLRSMGLVDQCQLPRVWQMC</sequence>